<evidence type="ECO:0000259" key="1">
    <source>
        <dbReference type="PROSITE" id="PS50141"/>
    </source>
</evidence>
<dbReference type="PANTHER" id="PTHR47803">
    <property type="entry name" value="TRNA-SPECIFIC ADENOSINE DEAMINASE 1"/>
    <property type="match status" value="1"/>
</dbReference>
<proteinExistence type="predicted"/>
<dbReference type="KEGG" id="som:SOMG_03445"/>
<reference evidence="2 3" key="1">
    <citation type="journal article" date="2023" name="G3 (Bethesda)">
        <title>A high-quality reference genome for the fission yeast Schizosaccharomyces osmophilus.</title>
        <authorList>
            <person name="Jia G.S."/>
            <person name="Zhang W.C."/>
            <person name="Liang Y."/>
            <person name="Liu X.H."/>
            <person name="Rhind N."/>
            <person name="Pidoux A."/>
            <person name="Brysch-Herzberg M."/>
            <person name="Du L.L."/>
        </authorList>
    </citation>
    <scope>NUCLEOTIDE SEQUENCE [LARGE SCALE GENOMIC DNA]</scope>
    <source>
        <strain evidence="2 3">CBS 15793</strain>
    </source>
</reference>
<dbReference type="GO" id="GO:0043829">
    <property type="term" value="F:tRNA-specific adenosine-37 deaminase activity"/>
    <property type="evidence" value="ECO:0007669"/>
    <property type="project" value="TreeGrafter"/>
</dbReference>
<dbReference type="SMART" id="SM00552">
    <property type="entry name" value="ADEAMc"/>
    <property type="match status" value="1"/>
</dbReference>
<dbReference type="PANTHER" id="PTHR47803:SF1">
    <property type="entry name" value="TRNA-SPECIFIC ADENOSINE DEAMINASE 1"/>
    <property type="match status" value="1"/>
</dbReference>
<sequence length="385" mass="43268">MSLKWIPASSGGDETPDTIAQCVLEAYKRLPAHGKPIVRANGVHEWTTLAGVVLEDTNERKFTCIDLSIPISKIEPYQFGSILHDCHAEILALRCFNRVLLEHCKLYNDEPSRAWLLEKKNEGKLRLRRNLKLHLYVSECPCGDASMELLASSLENSEPWNLASLADQPMRGRSDFGQLSIVRTKPGRADSSFSWSKSCSDKLSSKQFLSVLNAQTSLLIEPIYLSSLVLPENVIVHTSIERAFGPSGRCVGLLNQMFGNYKFQSFQVLATKKRYPFSKLVEPGIRTATSTSVVIWLGDQLNTTQVIHNGILAGKKAKDTERSQSMISKKAMMRILQDVEHASLEIKNYESWKQTNIDREGAKILVRNVLKPWICNGGDEFDWIS</sequence>
<feature type="domain" description="A to I editase" evidence="1">
    <location>
        <begin position="80"/>
        <end position="333"/>
    </location>
</feature>
<dbReference type="Proteomes" id="UP001212411">
    <property type="component" value="Chromosome 2"/>
</dbReference>
<keyword evidence="3" id="KW-1185">Reference proteome</keyword>
<name>A0AAE9WER5_9SCHI</name>
<dbReference type="InterPro" id="IPR042935">
    <property type="entry name" value="Tad1"/>
</dbReference>
<dbReference type="GO" id="GO:0002100">
    <property type="term" value="P:tRNA wobble adenosine to inosine editing"/>
    <property type="evidence" value="ECO:0007669"/>
    <property type="project" value="InterPro"/>
</dbReference>
<dbReference type="GeneID" id="80876924"/>
<dbReference type="AlphaFoldDB" id="A0AAE9WER5"/>
<dbReference type="PROSITE" id="PS50141">
    <property type="entry name" value="A_DEAMIN_EDITASE"/>
    <property type="match status" value="1"/>
</dbReference>
<organism evidence="2 3">
    <name type="scientific">Schizosaccharomyces osmophilus</name>
    <dbReference type="NCBI Taxonomy" id="2545709"/>
    <lineage>
        <taxon>Eukaryota</taxon>
        <taxon>Fungi</taxon>
        <taxon>Dikarya</taxon>
        <taxon>Ascomycota</taxon>
        <taxon>Taphrinomycotina</taxon>
        <taxon>Schizosaccharomycetes</taxon>
        <taxon>Schizosaccharomycetales</taxon>
        <taxon>Schizosaccharomycetaceae</taxon>
        <taxon>Schizosaccharomyces</taxon>
    </lineage>
</organism>
<dbReference type="InterPro" id="IPR002466">
    <property type="entry name" value="A_deamin"/>
</dbReference>
<protein>
    <submittedName>
        <fullName evidence="2">tRNA specific adenosine-37 deaminase Tad1</fullName>
    </submittedName>
</protein>
<dbReference type="GO" id="GO:0003723">
    <property type="term" value="F:RNA binding"/>
    <property type="evidence" value="ECO:0007669"/>
    <property type="project" value="InterPro"/>
</dbReference>
<dbReference type="RefSeq" id="XP_056037646.1">
    <property type="nucleotide sequence ID" value="XM_056182235.1"/>
</dbReference>
<dbReference type="Pfam" id="PF02137">
    <property type="entry name" value="A_deamin"/>
    <property type="match status" value="1"/>
</dbReference>
<evidence type="ECO:0000313" key="3">
    <source>
        <dbReference type="Proteomes" id="UP001212411"/>
    </source>
</evidence>
<gene>
    <name evidence="2" type="primary">tad1</name>
    <name evidence="2" type="ORF">SOMG_03445</name>
</gene>
<dbReference type="EMBL" id="CP115612">
    <property type="protein sequence ID" value="WBW73403.1"/>
    <property type="molecule type" value="Genomic_DNA"/>
</dbReference>
<evidence type="ECO:0000313" key="2">
    <source>
        <dbReference type="EMBL" id="WBW73403.1"/>
    </source>
</evidence>
<accession>A0AAE9WER5</accession>